<evidence type="ECO:0000256" key="14">
    <source>
        <dbReference type="PROSITE-ProRule" id="PRU10141"/>
    </source>
</evidence>
<evidence type="ECO:0000256" key="6">
    <source>
        <dbReference type="ARBA" id="ARBA00022729"/>
    </source>
</evidence>
<comment type="caution">
    <text evidence="17">The sequence shown here is derived from an EMBL/GenBank/DDBJ whole genome shotgun (WGS) entry which is preliminary data.</text>
</comment>
<dbReference type="InterPro" id="IPR000719">
    <property type="entry name" value="Prot_kinase_dom"/>
</dbReference>
<feature type="binding site" evidence="14">
    <location>
        <position position="286"/>
    </location>
    <ligand>
        <name>ATP</name>
        <dbReference type="ChEBI" id="CHEBI:30616"/>
    </ligand>
</feature>
<evidence type="ECO:0000256" key="5">
    <source>
        <dbReference type="ARBA" id="ARBA00022692"/>
    </source>
</evidence>
<dbReference type="InterPro" id="IPR017441">
    <property type="entry name" value="Protein_kinase_ATP_BS"/>
</dbReference>
<evidence type="ECO:0000256" key="2">
    <source>
        <dbReference type="ARBA" id="ARBA00008536"/>
    </source>
</evidence>
<dbReference type="Proteomes" id="UP001428341">
    <property type="component" value="Unassembled WGS sequence"/>
</dbReference>
<dbReference type="InterPro" id="IPR013320">
    <property type="entry name" value="ConA-like_dom_sf"/>
</dbReference>
<keyword evidence="18" id="KW-1185">Reference proteome</keyword>
<dbReference type="SUPFAM" id="SSF56112">
    <property type="entry name" value="Protein kinase-like (PK-like)"/>
    <property type="match status" value="1"/>
</dbReference>
<dbReference type="InterPro" id="IPR011009">
    <property type="entry name" value="Kinase-like_dom_sf"/>
</dbReference>
<comment type="similarity">
    <text evidence="2">In the N-terminal section; belongs to the leguminous lectin family.</text>
</comment>
<name>A0AAP0N3V7_9ROSI</name>
<evidence type="ECO:0000313" key="17">
    <source>
        <dbReference type="EMBL" id="KAK9230136.1"/>
    </source>
</evidence>
<dbReference type="InterPro" id="IPR050528">
    <property type="entry name" value="L-type_Lectin-RKs"/>
</dbReference>
<accession>A0AAP0N3V7</accession>
<dbReference type="GO" id="GO:0005524">
    <property type="term" value="F:ATP binding"/>
    <property type="evidence" value="ECO:0007669"/>
    <property type="project" value="UniProtKB-UniRule"/>
</dbReference>
<proteinExistence type="inferred from homology"/>
<evidence type="ECO:0000256" key="13">
    <source>
        <dbReference type="ARBA" id="ARBA00023180"/>
    </source>
</evidence>
<evidence type="ECO:0000256" key="1">
    <source>
        <dbReference type="ARBA" id="ARBA00004251"/>
    </source>
</evidence>
<evidence type="ECO:0000256" key="11">
    <source>
        <dbReference type="ARBA" id="ARBA00023136"/>
    </source>
</evidence>
<keyword evidence="7" id="KW-0430">Lectin</keyword>
<dbReference type="PANTHER" id="PTHR27007">
    <property type="match status" value="1"/>
</dbReference>
<evidence type="ECO:0000256" key="9">
    <source>
        <dbReference type="ARBA" id="ARBA00022840"/>
    </source>
</evidence>
<evidence type="ECO:0000256" key="7">
    <source>
        <dbReference type="ARBA" id="ARBA00022734"/>
    </source>
</evidence>
<dbReference type="EMBL" id="JBCGBO010000001">
    <property type="protein sequence ID" value="KAK9230136.1"/>
    <property type="molecule type" value="Genomic_DNA"/>
</dbReference>
<evidence type="ECO:0000256" key="3">
    <source>
        <dbReference type="ARBA" id="ARBA00010217"/>
    </source>
</evidence>
<dbReference type="Gene3D" id="1.10.510.10">
    <property type="entry name" value="Transferase(Phosphotransferase) domain 1"/>
    <property type="match status" value="1"/>
</dbReference>
<evidence type="ECO:0000259" key="16">
    <source>
        <dbReference type="PROSITE" id="PS50011"/>
    </source>
</evidence>
<dbReference type="Gene3D" id="3.30.200.20">
    <property type="entry name" value="Phosphorylase Kinase, domain 1"/>
    <property type="match status" value="1"/>
</dbReference>
<dbReference type="GO" id="GO:0004672">
    <property type="term" value="F:protein kinase activity"/>
    <property type="evidence" value="ECO:0007669"/>
    <property type="project" value="InterPro"/>
</dbReference>
<keyword evidence="8 14" id="KW-0547">Nucleotide-binding</keyword>
<feature type="domain" description="Protein kinase" evidence="16">
    <location>
        <begin position="169"/>
        <end position="487"/>
    </location>
</feature>
<keyword evidence="10 15" id="KW-1133">Transmembrane helix</keyword>
<keyword evidence="6" id="KW-0732">Signal</keyword>
<dbReference type="InterPro" id="IPR001220">
    <property type="entry name" value="Legume_lectin_dom"/>
</dbReference>
<evidence type="ECO:0000256" key="4">
    <source>
        <dbReference type="ARBA" id="ARBA00022475"/>
    </source>
</evidence>
<keyword evidence="5 15" id="KW-0812">Transmembrane</keyword>
<feature type="transmembrane region" description="Helical" evidence="15">
    <location>
        <begin position="12"/>
        <end position="30"/>
    </location>
</feature>
<evidence type="ECO:0000256" key="12">
    <source>
        <dbReference type="ARBA" id="ARBA00023170"/>
    </source>
</evidence>
<comment type="similarity">
    <text evidence="3">In the C-terminal section; belongs to the protein kinase superfamily. Ser/Thr protein kinase family.</text>
</comment>
<dbReference type="AlphaFoldDB" id="A0AAP0N3V7"/>
<evidence type="ECO:0000256" key="10">
    <source>
        <dbReference type="ARBA" id="ARBA00022989"/>
    </source>
</evidence>
<dbReference type="GO" id="GO:0030246">
    <property type="term" value="F:carbohydrate binding"/>
    <property type="evidence" value="ECO:0007669"/>
    <property type="project" value="UniProtKB-KW"/>
</dbReference>
<dbReference type="PROSITE" id="PS50011">
    <property type="entry name" value="PROTEIN_KINASE_DOM"/>
    <property type="match status" value="1"/>
</dbReference>
<dbReference type="GO" id="GO:0002229">
    <property type="term" value="P:defense response to oomycetes"/>
    <property type="evidence" value="ECO:0007669"/>
    <property type="project" value="UniProtKB-ARBA"/>
</dbReference>
<dbReference type="SMART" id="SM00220">
    <property type="entry name" value="S_TKc"/>
    <property type="match status" value="1"/>
</dbReference>
<reference evidence="17 18" key="1">
    <citation type="submission" date="2024-05" db="EMBL/GenBank/DDBJ databases">
        <title>Haplotype-resolved chromosome-level genome assembly of Huyou (Citrus changshanensis).</title>
        <authorList>
            <person name="Miao C."/>
            <person name="Chen W."/>
            <person name="Wu Y."/>
            <person name="Wang L."/>
            <person name="Zhao S."/>
            <person name="Grierson D."/>
            <person name="Xu C."/>
            <person name="Chen K."/>
        </authorList>
    </citation>
    <scope>NUCLEOTIDE SEQUENCE [LARGE SCALE GENOMIC DNA]</scope>
    <source>
        <strain evidence="17">01-14</strain>
        <tissue evidence="17">Leaf</tissue>
    </source>
</reference>
<keyword evidence="4" id="KW-1003">Cell membrane</keyword>
<keyword evidence="12" id="KW-0675">Receptor</keyword>
<gene>
    <name evidence="17" type="ORF">WN944_023103</name>
</gene>
<evidence type="ECO:0000256" key="15">
    <source>
        <dbReference type="SAM" id="Phobius"/>
    </source>
</evidence>
<comment type="subcellular location">
    <subcellularLocation>
        <location evidence="1">Cell membrane</location>
        <topology evidence="1">Single-pass type I membrane protein</topology>
    </subcellularLocation>
</comment>
<organism evidence="17 18">
    <name type="scientific">Citrus x changshan-huyou</name>
    <dbReference type="NCBI Taxonomy" id="2935761"/>
    <lineage>
        <taxon>Eukaryota</taxon>
        <taxon>Viridiplantae</taxon>
        <taxon>Streptophyta</taxon>
        <taxon>Embryophyta</taxon>
        <taxon>Tracheophyta</taxon>
        <taxon>Spermatophyta</taxon>
        <taxon>Magnoliopsida</taxon>
        <taxon>eudicotyledons</taxon>
        <taxon>Gunneridae</taxon>
        <taxon>Pentapetalae</taxon>
        <taxon>rosids</taxon>
        <taxon>malvids</taxon>
        <taxon>Sapindales</taxon>
        <taxon>Rutaceae</taxon>
        <taxon>Aurantioideae</taxon>
        <taxon>Citrus</taxon>
    </lineage>
</organism>
<keyword evidence="13" id="KW-0325">Glycoprotein</keyword>
<dbReference type="GO" id="GO:0005886">
    <property type="term" value="C:plasma membrane"/>
    <property type="evidence" value="ECO:0007669"/>
    <property type="project" value="UniProtKB-SubCell"/>
</dbReference>
<dbReference type="SUPFAM" id="SSF49899">
    <property type="entry name" value="Concanavalin A-like lectins/glucanases"/>
    <property type="match status" value="1"/>
</dbReference>
<dbReference type="Pfam" id="PF00139">
    <property type="entry name" value="Lectin_legB"/>
    <property type="match status" value="1"/>
</dbReference>
<keyword evidence="11 15" id="KW-0472">Membrane</keyword>
<evidence type="ECO:0000256" key="8">
    <source>
        <dbReference type="ARBA" id="ARBA00022741"/>
    </source>
</evidence>
<dbReference type="Pfam" id="PF00069">
    <property type="entry name" value="Pkinase"/>
    <property type="match status" value="1"/>
</dbReference>
<keyword evidence="9 14" id="KW-0067">ATP-binding</keyword>
<dbReference type="PROSITE" id="PS00107">
    <property type="entry name" value="PROTEIN_KINASE_ATP"/>
    <property type="match status" value="1"/>
</dbReference>
<evidence type="ECO:0000313" key="18">
    <source>
        <dbReference type="Proteomes" id="UP001428341"/>
    </source>
</evidence>
<protein>
    <recommendedName>
        <fullName evidence="16">Protein kinase domain-containing protein</fullName>
    </recommendedName>
</protein>
<sequence>MPYLLLPSAMSALINGLYSLLFLAIFFLVFPPSGTLIHFKFSRFDLDTKNIVYEGDATPFYGAIELSLPAYASRVVGFQIPSNSPGGFLGLFNSTTAKLSSSPIVLVEFDSFSNPEWDPINVKDHVSINNSSIVSSLYTRWNASFHSGDTAHVLLQWVKIGFSASTGRYTERHVLKSWEFNSTLDIKEINGRETIKIKVDVGVSIGGVVIMGILLLWKWKQRKETETFTWVNDDLSRDAGPRRFSYKDLASATNNFSNERKLGQGGFGAVYRGILIDLNMAVAVKKNFKGIKTSKKSTRTPLTWTTRYKISLGLASALLYLHEEWKRCVVHRDIKSSNIMPDTDFDVKLGDFGLALLVDHELGPRTTGLAGTLGYMAPEYISTGRASKESDVFSFGVVALEIATGRKSTDHMKENPEIGLVEWVWDLYGKRMLISGVDERLDVNFDEQQTDCLMIVGLWCAHPDRNCRPSIRQAIQVLNFETKMPNLPSKMPVAIFEAPASSAPCSSEPFITNSCIEIGR</sequence>
<dbReference type="FunFam" id="1.10.510.10:FF:000240">
    <property type="entry name" value="Lectin-domain containing receptor kinase A4.3"/>
    <property type="match status" value="1"/>
</dbReference>
<dbReference type="Gene3D" id="2.60.120.200">
    <property type="match status" value="2"/>
</dbReference>